<sequence>MSSTTSPPQGELSATGRPSPSSRREKPQLSCSQCRRRKSRCDRRVPCSNCASRGQICTYASQAGSLDNNHNSAASHRYGTLPADSSLQDRLNQLENLVVSLRSELAAGKTGNTDAPVLSTALINTDRDVSVDESSECGSMVISPTEHRYVGREHWVAILDSIAELRGRVIADDIRRDCEDTQVTDQFPRALLLYGHRAPTSRIEILEALPAKPIVDRYVSRYFNNLDLVSFTLHGPSFLQEYEAFWQNPDPVPFIWIGLLFSIICLAVIVSDYPDSHHANTESGQRSHQIALFREKIVRCFVLGEYTKPGPYVLEAMIHYVYVEFLLCRDAREDLWFLLAFQVNLALRMGYHRDPSHFPNITPLQSEMRRRLWSSIVFSDVMISCQMGMPRMISNAGCDTAEPRNLNDSDLTPDMSELPVARPETEMTTVLSVIARRRVLEALGVIADLTASAKPCSYAEVMRVDQVLREAEARIPPPIKTKPLATSMTDPPIIIMARLFTRHMFYKGQLMLHRRFLQVNTSQSADIFAYSRDTCLDASLQSLLIQKILDEETHPGGQLDTMRWRMTSIMNDQFLTATMILCSMIHSKQAQSRLEEILASLRGARDVWMRTLDSQEATKAVKTINLILAKASKYSRNTAGDKEDGSASFEIRNGECDRLLLPANDGHIDDTSGLLLQELDMIVYQPEGPVVQSLPWASQQDQPQGRNVTFNMNMGPNDVTAFNSWINLNSPISVDSQQP</sequence>
<dbReference type="Proteomes" id="UP001143856">
    <property type="component" value="Unassembled WGS sequence"/>
</dbReference>
<reference evidence="1" key="1">
    <citation type="submission" date="2022-10" db="EMBL/GenBank/DDBJ databases">
        <title>Genome Sequence of Xylaria curta.</title>
        <authorList>
            <person name="Buettner E."/>
        </authorList>
    </citation>
    <scope>NUCLEOTIDE SEQUENCE</scope>
    <source>
        <strain evidence="1">Babe10</strain>
    </source>
</reference>
<proteinExistence type="predicted"/>
<dbReference type="EMBL" id="JAPDGR010000608">
    <property type="protein sequence ID" value="KAJ2988768.1"/>
    <property type="molecule type" value="Genomic_DNA"/>
</dbReference>
<accession>A0ACC1PBZ0</accession>
<comment type="caution">
    <text evidence="1">The sequence shown here is derived from an EMBL/GenBank/DDBJ whole genome shotgun (WGS) entry which is preliminary data.</text>
</comment>
<evidence type="ECO:0000313" key="2">
    <source>
        <dbReference type="Proteomes" id="UP001143856"/>
    </source>
</evidence>
<organism evidence="1 2">
    <name type="scientific">Xylaria curta</name>
    <dbReference type="NCBI Taxonomy" id="42375"/>
    <lineage>
        <taxon>Eukaryota</taxon>
        <taxon>Fungi</taxon>
        <taxon>Dikarya</taxon>
        <taxon>Ascomycota</taxon>
        <taxon>Pezizomycotina</taxon>
        <taxon>Sordariomycetes</taxon>
        <taxon>Xylariomycetidae</taxon>
        <taxon>Xylariales</taxon>
        <taxon>Xylariaceae</taxon>
        <taxon>Xylaria</taxon>
    </lineage>
</organism>
<gene>
    <name evidence="1" type="ORF">NUW58_g3806</name>
</gene>
<keyword evidence="2" id="KW-1185">Reference proteome</keyword>
<evidence type="ECO:0000313" key="1">
    <source>
        <dbReference type="EMBL" id="KAJ2988768.1"/>
    </source>
</evidence>
<name>A0ACC1PBZ0_9PEZI</name>
<protein>
    <submittedName>
        <fullName evidence="1">Uncharacterized protein</fullName>
    </submittedName>
</protein>